<dbReference type="Proteomes" id="UP000076722">
    <property type="component" value="Unassembled WGS sequence"/>
</dbReference>
<organism evidence="2 3">
    <name type="scientific">Sistotremastrum niveocremeum HHB9708</name>
    <dbReference type="NCBI Taxonomy" id="1314777"/>
    <lineage>
        <taxon>Eukaryota</taxon>
        <taxon>Fungi</taxon>
        <taxon>Dikarya</taxon>
        <taxon>Basidiomycota</taxon>
        <taxon>Agaricomycotina</taxon>
        <taxon>Agaricomycetes</taxon>
        <taxon>Sistotremastrales</taxon>
        <taxon>Sistotremastraceae</taxon>
        <taxon>Sertulicium</taxon>
        <taxon>Sertulicium niveocremeum</taxon>
    </lineage>
</organism>
<dbReference type="EMBL" id="KV419394">
    <property type="protein sequence ID" value="KZS98752.1"/>
    <property type="molecule type" value="Genomic_DNA"/>
</dbReference>
<dbReference type="AlphaFoldDB" id="A0A165ABQ2"/>
<reference evidence="2 3" key="1">
    <citation type="journal article" date="2016" name="Mol. Biol. Evol.">
        <title>Comparative Genomics of Early-Diverging Mushroom-Forming Fungi Provides Insights into the Origins of Lignocellulose Decay Capabilities.</title>
        <authorList>
            <person name="Nagy L.G."/>
            <person name="Riley R."/>
            <person name="Tritt A."/>
            <person name="Adam C."/>
            <person name="Daum C."/>
            <person name="Floudas D."/>
            <person name="Sun H."/>
            <person name="Yadav J.S."/>
            <person name="Pangilinan J."/>
            <person name="Larsson K.H."/>
            <person name="Matsuura K."/>
            <person name="Barry K."/>
            <person name="Labutti K."/>
            <person name="Kuo R."/>
            <person name="Ohm R.A."/>
            <person name="Bhattacharya S.S."/>
            <person name="Shirouzu T."/>
            <person name="Yoshinaga Y."/>
            <person name="Martin F.M."/>
            <person name="Grigoriev I.V."/>
            <person name="Hibbett D.S."/>
        </authorList>
    </citation>
    <scope>NUCLEOTIDE SEQUENCE [LARGE SCALE GENOMIC DNA]</scope>
    <source>
        <strain evidence="2 3">HHB9708</strain>
    </source>
</reference>
<proteinExistence type="predicted"/>
<keyword evidence="3" id="KW-1185">Reference proteome</keyword>
<evidence type="ECO:0000256" key="1">
    <source>
        <dbReference type="SAM" id="MobiDB-lite"/>
    </source>
</evidence>
<gene>
    <name evidence="2" type="ORF">SISNIDRAFT_480363</name>
</gene>
<protein>
    <submittedName>
        <fullName evidence="2">Uncharacterized protein</fullName>
    </submittedName>
</protein>
<feature type="region of interest" description="Disordered" evidence="1">
    <location>
        <begin position="139"/>
        <end position="191"/>
    </location>
</feature>
<name>A0A165ABQ2_9AGAM</name>
<sequence length="260" mass="29100">MSLQSKRYYQVPDSGRYRFESLVQESGSRNSLPLMFTTSGSSASHSSFPVADPSYDDDTSCRSDVKASGALSAVAPHVDLGISHSLSWSPDFPDAHHAPRGQILFEPHGLSDLGRASQRMHPHEDERMRMPEMWPSVRSDTHHIGGHAHSYPATAIPQEPQYHSPSQSPIHHDDQNYDDEERIEDRDGTSLEKPQYDKMARLKLGQAFDGLRAVMLACGYRSTDKRANFLSYVSEKFRETHNAAEALRNQLRALGQVPNA</sequence>
<evidence type="ECO:0000313" key="2">
    <source>
        <dbReference type="EMBL" id="KZS98752.1"/>
    </source>
</evidence>
<evidence type="ECO:0000313" key="3">
    <source>
        <dbReference type="Proteomes" id="UP000076722"/>
    </source>
</evidence>
<accession>A0A165ABQ2</accession>